<gene>
    <name evidence="2" type="ORF">SAMN04487977_1123</name>
</gene>
<feature type="compositionally biased region" description="Low complexity" evidence="1">
    <location>
        <begin position="781"/>
        <end position="796"/>
    </location>
</feature>
<evidence type="ECO:0000313" key="3">
    <source>
        <dbReference type="Proteomes" id="UP000182360"/>
    </source>
</evidence>
<protein>
    <submittedName>
        <fullName evidence="2">Uncharacterized protein</fullName>
    </submittedName>
</protein>
<accession>A0A1H9J9H2</accession>
<reference evidence="2 3" key="1">
    <citation type="submission" date="2016-10" db="EMBL/GenBank/DDBJ databases">
        <authorList>
            <person name="de Groot N.N."/>
        </authorList>
    </citation>
    <scope>NUCLEOTIDE SEQUENCE [LARGE SCALE GENOMIC DNA]</scope>
    <source>
        <strain evidence="2 3">B25</strain>
    </source>
</reference>
<feature type="region of interest" description="Disordered" evidence="1">
    <location>
        <begin position="781"/>
        <end position="800"/>
    </location>
</feature>
<dbReference type="RefSeq" id="WP_074645347.1">
    <property type="nucleotide sequence ID" value="NZ_FOFU01000012.1"/>
</dbReference>
<dbReference type="OrthoDB" id="357413at2"/>
<dbReference type="Proteomes" id="UP000182360">
    <property type="component" value="Unassembled WGS sequence"/>
</dbReference>
<dbReference type="AlphaFoldDB" id="A0A1H9J9H2"/>
<evidence type="ECO:0000313" key="2">
    <source>
        <dbReference type="EMBL" id="SEQ83661.1"/>
    </source>
</evidence>
<evidence type="ECO:0000256" key="1">
    <source>
        <dbReference type="SAM" id="MobiDB-lite"/>
    </source>
</evidence>
<organism evidence="2 3">
    <name type="scientific">Treponema bryantii</name>
    <dbReference type="NCBI Taxonomy" id="163"/>
    <lineage>
        <taxon>Bacteria</taxon>
        <taxon>Pseudomonadati</taxon>
        <taxon>Spirochaetota</taxon>
        <taxon>Spirochaetia</taxon>
        <taxon>Spirochaetales</taxon>
        <taxon>Treponemataceae</taxon>
        <taxon>Treponema</taxon>
    </lineage>
</organism>
<proteinExistence type="predicted"/>
<sequence>MKKIAFAIISIGLVFALGSCSWKLPETISVKTNADYEFSLGNVEKDLSDKLGVSNLIGTVELPNNGKIYDYWPRKSGDTQKFLMYMPLQNIPIDISDYFDKGALADSISNISFEKEFEVPTVDFSYNLDIDLDEVNEQICNEFRLAGIMLNYGTSTFSQIYNFADKLSFKQGTMKIAAYNVDISSSSTSVNDIITTIDTSYNGTVYLRSNGKTVSGTFYNGVAEINLSSFIFKTSDISIEFSETSNSKAFIATIDTSNKSVHPYQINSVEGLTLTQPISYSFTQNIDGLSGLDNVDGCTIGDGDLTLNFSIPKEWKNVNPSYEIELTGGINLGSGVQTVATSPATLPLDNKSITTDDIHANVDFNIVIADATIDFEKKPSIGIGTKIREIESVTVKLSNQSLSFNETQEIPEDVLKIVKELELHKCGVKGTYTNTLPSENVISLSVFSNFFDIHAVSDATLGKNINIEGGKTDSPINILSGDDDVEDYTRTVKLESSPSASDEFNAFDFKVDVILPGGEQDKITVKKVKPGTTYTFAINLEPVIDWESVTINLDTLPSMSDTMGTGFNPSSLYASLEDSLGKEFAENIELPDCKLYLYLTRPDVTVDGDSVFENLDFGSSSVRMFYGTNPSDGSTPTQLGAFEKPILTNGKAYDENGNEVDVEFVAEPNIVTEKNENGDEVVISEATVGSSLMLSLQDVLKKPNDIDDNTFKDSQLCVDYNISLSGTGSSGIKITKAALENSESGSIGIFALLELPVKFQVKDDDDGIEEFVEIDLSSITGDSSNTSNSSSSGSSDSSDDSIFSKYIDAVDSLEIKYTVNQLPITFKDVQIGIDLFGTGTIDNYYKLDKSGIIPFGSETVKQLQASSDSISPKIKLRMKEGASISMTRDKSVNVYVEVGLKTDGIVQIK</sequence>
<keyword evidence="3" id="KW-1185">Reference proteome</keyword>
<name>A0A1H9J9H2_9SPIR</name>
<dbReference type="EMBL" id="FOFU01000012">
    <property type="protein sequence ID" value="SEQ83661.1"/>
    <property type="molecule type" value="Genomic_DNA"/>
</dbReference>
<dbReference type="PROSITE" id="PS51257">
    <property type="entry name" value="PROKAR_LIPOPROTEIN"/>
    <property type="match status" value="1"/>
</dbReference>